<evidence type="ECO:0000313" key="1">
    <source>
        <dbReference type="EMBL" id="TFK50745.1"/>
    </source>
</evidence>
<dbReference type="AlphaFoldDB" id="A0A5C3N131"/>
<proteinExistence type="predicted"/>
<dbReference type="OrthoDB" id="10643721at2759"/>
<protein>
    <submittedName>
        <fullName evidence="1">Uncharacterized protein</fullName>
    </submittedName>
</protein>
<evidence type="ECO:0000313" key="2">
    <source>
        <dbReference type="Proteomes" id="UP000305948"/>
    </source>
</evidence>
<dbReference type="Proteomes" id="UP000305948">
    <property type="component" value="Unassembled WGS sequence"/>
</dbReference>
<accession>A0A5C3N131</accession>
<dbReference type="EMBL" id="ML213512">
    <property type="protein sequence ID" value="TFK50745.1"/>
    <property type="molecule type" value="Genomic_DNA"/>
</dbReference>
<keyword evidence="2" id="KW-1185">Reference proteome</keyword>
<reference evidence="1 2" key="1">
    <citation type="journal article" date="2019" name="Nat. Ecol. Evol.">
        <title>Megaphylogeny resolves global patterns of mushroom evolution.</title>
        <authorList>
            <person name="Varga T."/>
            <person name="Krizsan K."/>
            <person name="Foldi C."/>
            <person name="Dima B."/>
            <person name="Sanchez-Garcia M."/>
            <person name="Sanchez-Ramirez S."/>
            <person name="Szollosi G.J."/>
            <person name="Szarkandi J.G."/>
            <person name="Papp V."/>
            <person name="Albert L."/>
            <person name="Andreopoulos W."/>
            <person name="Angelini C."/>
            <person name="Antonin V."/>
            <person name="Barry K.W."/>
            <person name="Bougher N.L."/>
            <person name="Buchanan P."/>
            <person name="Buyck B."/>
            <person name="Bense V."/>
            <person name="Catcheside P."/>
            <person name="Chovatia M."/>
            <person name="Cooper J."/>
            <person name="Damon W."/>
            <person name="Desjardin D."/>
            <person name="Finy P."/>
            <person name="Geml J."/>
            <person name="Haridas S."/>
            <person name="Hughes K."/>
            <person name="Justo A."/>
            <person name="Karasinski D."/>
            <person name="Kautmanova I."/>
            <person name="Kiss B."/>
            <person name="Kocsube S."/>
            <person name="Kotiranta H."/>
            <person name="LaButti K.M."/>
            <person name="Lechner B.E."/>
            <person name="Liimatainen K."/>
            <person name="Lipzen A."/>
            <person name="Lukacs Z."/>
            <person name="Mihaltcheva S."/>
            <person name="Morgado L.N."/>
            <person name="Niskanen T."/>
            <person name="Noordeloos M.E."/>
            <person name="Ohm R.A."/>
            <person name="Ortiz-Santana B."/>
            <person name="Ovrebo C."/>
            <person name="Racz N."/>
            <person name="Riley R."/>
            <person name="Savchenko A."/>
            <person name="Shiryaev A."/>
            <person name="Soop K."/>
            <person name="Spirin V."/>
            <person name="Szebenyi C."/>
            <person name="Tomsovsky M."/>
            <person name="Tulloss R.E."/>
            <person name="Uehling J."/>
            <person name="Grigoriev I.V."/>
            <person name="Vagvolgyi C."/>
            <person name="Papp T."/>
            <person name="Martin F.M."/>
            <person name="Miettinen O."/>
            <person name="Hibbett D.S."/>
            <person name="Nagy L.G."/>
        </authorList>
    </citation>
    <scope>NUCLEOTIDE SEQUENCE [LARGE SCALE GENOMIC DNA]</scope>
    <source>
        <strain evidence="1 2">OMC1185</strain>
    </source>
</reference>
<name>A0A5C3N131_9AGAM</name>
<gene>
    <name evidence="1" type="ORF">OE88DRAFT_1659781</name>
</gene>
<organism evidence="1 2">
    <name type="scientific">Heliocybe sulcata</name>
    <dbReference type="NCBI Taxonomy" id="5364"/>
    <lineage>
        <taxon>Eukaryota</taxon>
        <taxon>Fungi</taxon>
        <taxon>Dikarya</taxon>
        <taxon>Basidiomycota</taxon>
        <taxon>Agaricomycotina</taxon>
        <taxon>Agaricomycetes</taxon>
        <taxon>Gloeophyllales</taxon>
        <taxon>Gloeophyllaceae</taxon>
        <taxon>Heliocybe</taxon>
    </lineage>
</organism>
<sequence>MLALVCRSTHSLVTPILYRSVTLRDFCSIKYFARTLLDEAKLGRLAGLVQQLWIGACDRRDTEDCDRYRKLSKEWAIPTILPILRLCTSLHNLAIIGEAPRDRAEDIREAIPPSVERLLLALQPNETVGKLVTERRIMDVAVLVHTQDLAQQRIKITAPQYHILRTIYTCWEDFNRVVLATPGCERADSRLGELGGAHLVLYGETFPADCHCTTGPTIYRKQGARLNGSSWHEMLYRPLDEGEDMLAILHREWKMG</sequence>